<feature type="coiled-coil region" evidence="1">
    <location>
        <begin position="95"/>
        <end position="122"/>
    </location>
</feature>
<keyword evidence="3" id="KW-1185">Reference proteome</keyword>
<evidence type="ECO:0000256" key="1">
    <source>
        <dbReference type="SAM" id="Coils"/>
    </source>
</evidence>
<sequence>MRKLHVHKLSRPKFNVDLLKEEAMAEKFQQAVLEKSNNIGIGEENGKSWETARKAMLASAEQILGRKEGDRKDWITDETWDKIGLRKVIHNSMNNTSATEQKNKLREEYRAVNKAVKKLARRDKRQWVTNLAQEAETAAVQGNSRQLYKITRQLANKNFANNCSTVKDKNGENLTSTTDQINRWYEHFNTSLSTLPDGNEDISESSNPSNDARIRFFLTNIKMLSTSYLWSFGRPFSYSGNGILVDSVM</sequence>
<accession>A0AA38HZG3</accession>
<keyword evidence="1" id="KW-0175">Coiled coil</keyword>
<dbReference type="EMBL" id="JALNTZ010000007">
    <property type="protein sequence ID" value="KAJ3646486.1"/>
    <property type="molecule type" value="Genomic_DNA"/>
</dbReference>
<evidence type="ECO:0000313" key="3">
    <source>
        <dbReference type="Proteomes" id="UP001168821"/>
    </source>
</evidence>
<dbReference type="AlphaFoldDB" id="A0AA38HZG3"/>
<proteinExistence type="predicted"/>
<comment type="caution">
    <text evidence="2">The sequence shown here is derived from an EMBL/GenBank/DDBJ whole genome shotgun (WGS) entry which is preliminary data.</text>
</comment>
<gene>
    <name evidence="2" type="ORF">Zmor_024072</name>
</gene>
<dbReference type="Proteomes" id="UP001168821">
    <property type="component" value="Unassembled WGS sequence"/>
</dbReference>
<name>A0AA38HZG3_9CUCU</name>
<organism evidence="2 3">
    <name type="scientific">Zophobas morio</name>
    <dbReference type="NCBI Taxonomy" id="2755281"/>
    <lineage>
        <taxon>Eukaryota</taxon>
        <taxon>Metazoa</taxon>
        <taxon>Ecdysozoa</taxon>
        <taxon>Arthropoda</taxon>
        <taxon>Hexapoda</taxon>
        <taxon>Insecta</taxon>
        <taxon>Pterygota</taxon>
        <taxon>Neoptera</taxon>
        <taxon>Endopterygota</taxon>
        <taxon>Coleoptera</taxon>
        <taxon>Polyphaga</taxon>
        <taxon>Cucujiformia</taxon>
        <taxon>Tenebrionidae</taxon>
        <taxon>Zophobas</taxon>
    </lineage>
</organism>
<evidence type="ECO:0000313" key="2">
    <source>
        <dbReference type="EMBL" id="KAJ3646486.1"/>
    </source>
</evidence>
<protein>
    <submittedName>
        <fullName evidence="2">Uncharacterized protein</fullName>
    </submittedName>
</protein>
<reference evidence="2" key="1">
    <citation type="journal article" date="2023" name="G3 (Bethesda)">
        <title>Whole genome assemblies of Zophobas morio and Tenebrio molitor.</title>
        <authorList>
            <person name="Kaur S."/>
            <person name="Stinson S.A."/>
            <person name="diCenzo G.C."/>
        </authorList>
    </citation>
    <scope>NUCLEOTIDE SEQUENCE</scope>
    <source>
        <strain evidence="2">QUZm001</strain>
    </source>
</reference>